<reference evidence="11 12" key="1">
    <citation type="submission" date="2015-05" db="EMBL/GenBank/DDBJ databases">
        <title>Draft genome sequence of Microvirga vignae strain BR3299, a novel nitrogen fixing bacteria isolated from Brazil semi-aired region.</title>
        <authorList>
            <person name="Zilli J.E."/>
            <person name="Passos S.R."/>
            <person name="Leite J."/>
            <person name="Baldani J.I."/>
            <person name="Xavier G.R."/>
            <person name="Rumjaneck N.G."/>
            <person name="Simoes-Araujo J.L."/>
        </authorList>
    </citation>
    <scope>NUCLEOTIDE SEQUENCE [LARGE SCALE GENOMIC DNA]</scope>
    <source>
        <strain evidence="11 12">BR3299</strain>
    </source>
</reference>
<keyword evidence="5 9" id="KW-0028">Amino-acid biosynthesis</keyword>
<dbReference type="SUPFAM" id="SSF51366">
    <property type="entry name" value="Ribulose-phoshate binding barrel"/>
    <property type="match status" value="1"/>
</dbReference>
<dbReference type="PANTHER" id="PTHR42894">
    <property type="entry name" value="N-(5'-PHOSPHORIBOSYL)ANTHRANILATE ISOMERASE"/>
    <property type="match status" value="1"/>
</dbReference>
<sequence>MDNLIKICGLSTPETLAAALDAGADMVGFVRFPKSPRHVTLDLGHRLSLQAKGRAMRVVLLVDPGDEDIAQAIEAINPDLIQLHGSESPERVAEIRAMIRRPVMKALGIAEKSDLKTLAPYAGQAEHILLDAKPPRMANALPGGNGVSFDWRLLNGLDPALSIMLSGGLNPDNVAEAIRLTKPKAVDVSSGVESGPGLKDPARIEAFIKAARTAFAAQNH</sequence>
<evidence type="ECO:0000256" key="1">
    <source>
        <dbReference type="ARBA" id="ARBA00001164"/>
    </source>
</evidence>
<evidence type="ECO:0000256" key="2">
    <source>
        <dbReference type="ARBA" id="ARBA00004664"/>
    </source>
</evidence>
<dbReference type="InterPro" id="IPR013785">
    <property type="entry name" value="Aldolase_TIM"/>
</dbReference>
<gene>
    <name evidence="9" type="primary">trpF</name>
    <name evidence="11" type="ORF">AA309_06445</name>
</gene>
<keyword evidence="8 9" id="KW-0413">Isomerase</keyword>
<dbReference type="EMBL" id="LCYG01000016">
    <property type="protein sequence ID" value="KLK94084.1"/>
    <property type="molecule type" value="Genomic_DNA"/>
</dbReference>
<dbReference type="Pfam" id="PF00697">
    <property type="entry name" value="PRAI"/>
    <property type="match status" value="1"/>
</dbReference>
<feature type="domain" description="N-(5'phosphoribosyl) anthranilate isomerase (PRAI)" evidence="10">
    <location>
        <begin position="5"/>
        <end position="209"/>
    </location>
</feature>
<protein>
    <recommendedName>
        <fullName evidence="4 9">N-(5'-phosphoribosyl)anthranilate isomerase</fullName>
        <shortName evidence="9">PRAI</shortName>
        <ecNumber evidence="3 9">5.3.1.24</ecNumber>
    </recommendedName>
</protein>
<dbReference type="Proteomes" id="UP000035489">
    <property type="component" value="Unassembled WGS sequence"/>
</dbReference>
<dbReference type="STRING" id="1225564.AA309_06445"/>
<dbReference type="GO" id="GO:0000162">
    <property type="term" value="P:L-tryptophan biosynthetic process"/>
    <property type="evidence" value="ECO:0007669"/>
    <property type="project" value="UniProtKB-UniRule"/>
</dbReference>
<dbReference type="GO" id="GO:0004640">
    <property type="term" value="F:phosphoribosylanthranilate isomerase activity"/>
    <property type="evidence" value="ECO:0007669"/>
    <property type="project" value="UniProtKB-UniRule"/>
</dbReference>
<comment type="catalytic activity">
    <reaction evidence="1 9">
        <text>N-(5-phospho-beta-D-ribosyl)anthranilate = 1-(2-carboxyphenylamino)-1-deoxy-D-ribulose 5-phosphate</text>
        <dbReference type="Rhea" id="RHEA:21540"/>
        <dbReference type="ChEBI" id="CHEBI:18277"/>
        <dbReference type="ChEBI" id="CHEBI:58613"/>
        <dbReference type="EC" id="5.3.1.24"/>
    </reaction>
</comment>
<keyword evidence="12" id="KW-1185">Reference proteome</keyword>
<dbReference type="InterPro" id="IPR044643">
    <property type="entry name" value="TrpF_fam"/>
</dbReference>
<keyword evidence="7 9" id="KW-0057">Aromatic amino acid biosynthesis</keyword>
<dbReference type="PANTHER" id="PTHR42894:SF1">
    <property type="entry name" value="N-(5'-PHOSPHORIBOSYL)ANTHRANILATE ISOMERASE"/>
    <property type="match status" value="1"/>
</dbReference>
<accession>A0A0H1RG75</accession>
<keyword evidence="6 9" id="KW-0822">Tryptophan biosynthesis</keyword>
<dbReference type="AlphaFoldDB" id="A0A0H1RG75"/>
<name>A0A0H1RG75_9HYPH</name>
<comment type="pathway">
    <text evidence="2 9">Amino-acid biosynthesis; L-tryptophan biosynthesis; L-tryptophan from chorismate: step 3/5.</text>
</comment>
<evidence type="ECO:0000256" key="6">
    <source>
        <dbReference type="ARBA" id="ARBA00022822"/>
    </source>
</evidence>
<dbReference type="RefSeq" id="WP_047188127.1">
    <property type="nucleotide sequence ID" value="NZ_LCYG01000016.1"/>
</dbReference>
<evidence type="ECO:0000256" key="7">
    <source>
        <dbReference type="ARBA" id="ARBA00023141"/>
    </source>
</evidence>
<evidence type="ECO:0000256" key="3">
    <source>
        <dbReference type="ARBA" id="ARBA00012572"/>
    </source>
</evidence>
<evidence type="ECO:0000313" key="12">
    <source>
        <dbReference type="Proteomes" id="UP000035489"/>
    </source>
</evidence>
<dbReference type="OrthoDB" id="9796196at2"/>
<comment type="caution">
    <text evidence="11">The sequence shown here is derived from an EMBL/GenBank/DDBJ whole genome shotgun (WGS) entry which is preliminary data.</text>
</comment>
<dbReference type="Gene3D" id="3.20.20.70">
    <property type="entry name" value="Aldolase class I"/>
    <property type="match status" value="1"/>
</dbReference>
<dbReference type="NCBIfam" id="NF002295">
    <property type="entry name" value="PRK01222.1-1"/>
    <property type="match status" value="1"/>
</dbReference>
<evidence type="ECO:0000256" key="9">
    <source>
        <dbReference type="HAMAP-Rule" id="MF_00135"/>
    </source>
</evidence>
<dbReference type="InterPro" id="IPR011060">
    <property type="entry name" value="RibuloseP-bd_barrel"/>
</dbReference>
<dbReference type="EC" id="5.3.1.24" evidence="3 9"/>
<organism evidence="11 12">
    <name type="scientific">Microvirga vignae</name>
    <dbReference type="NCBI Taxonomy" id="1225564"/>
    <lineage>
        <taxon>Bacteria</taxon>
        <taxon>Pseudomonadati</taxon>
        <taxon>Pseudomonadota</taxon>
        <taxon>Alphaproteobacteria</taxon>
        <taxon>Hyphomicrobiales</taxon>
        <taxon>Methylobacteriaceae</taxon>
        <taxon>Microvirga</taxon>
    </lineage>
</organism>
<evidence type="ECO:0000256" key="8">
    <source>
        <dbReference type="ARBA" id="ARBA00023235"/>
    </source>
</evidence>
<dbReference type="CDD" id="cd00405">
    <property type="entry name" value="PRAI"/>
    <property type="match status" value="1"/>
</dbReference>
<dbReference type="InterPro" id="IPR001240">
    <property type="entry name" value="PRAI_dom"/>
</dbReference>
<dbReference type="PATRIC" id="fig|1225564.3.peg.1765"/>
<evidence type="ECO:0000256" key="4">
    <source>
        <dbReference type="ARBA" id="ARBA00022272"/>
    </source>
</evidence>
<dbReference type="UniPathway" id="UPA00035">
    <property type="reaction ID" value="UER00042"/>
</dbReference>
<evidence type="ECO:0000259" key="10">
    <source>
        <dbReference type="Pfam" id="PF00697"/>
    </source>
</evidence>
<proteinExistence type="inferred from homology"/>
<dbReference type="HAMAP" id="MF_00135">
    <property type="entry name" value="PRAI"/>
    <property type="match status" value="1"/>
</dbReference>
<evidence type="ECO:0000313" key="11">
    <source>
        <dbReference type="EMBL" id="KLK94084.1"/>
    </source>
</evidence>
<evidence type="ECO:0000256" key="5">
    <source>
        <dbReference type="ARBA" id="ARBA00022605"/>
    </source>
</evidence>
<comment type="similarity">
    <text evidence="9">Belongs to the TrpF family.</text>
</comment>